<reference evidence="2 3" key="1">
    <citation type="journal article" date="2019" name="Int. J. Syst. Evol. Microbiol.">
        <title>Limnobaculum parvum gen. nov., sp. nov., isolated from a freshwater lake.</title>
        <authorList>
            <person name="Baek C."/>
            <person name="Shin S.K."/>
            <person name="Yi H."/>
        </authorList>
    </citation>
    <scope>NUCLEOTIDE SEQUENCE [LARGE SCALE GENOMIC DNA]</scope>
    <source>
        <strain evidence="2 3">HYN0051</strain>
    </source>
</reference>
<evidence type="ECO:0000313" key="2">
    <source>
        <dbReference type="EMBL" id="AWH87080.1"/>
    </source>
</evidence>
<dbReference type="Proteomes" id="UP000244908">
    <property type="component" value="Chromosome"/>
</dbReference>
<keyword evidence="1" id="KW-0812">Transmembrane</keyword>
<organism evidence="2 3">
    <name type="scientific">Limnobaculum parvum</name>
    <dbReference type="NCBI Taxonomy" id="2172103"/>
    <lineage>
        <taxon>Bacteria</taxon>
        <taxon>Pseudomonadati</taxon>
        <taxon>Pseudomonadota</taxon>
        <taxon>Gammaproteobacteria</taxon>
        <taxon>Enterobacterales</taxon>
        <taxon>Budviciaceae</taxon>
        <taxon>Limnobaculum</taxon>
    </lineage>
</organism>
<protein>
    <submittedName>
        <fullName evidence="2">Uncharacterized protein</fullName>
    </submittedName>
</protein>
<name>A0A2Y9TTV8_9GAMM</name>
<keyword evidence="3" id="KW-1185">Reference proteome</keyword>
<accession>A0A2Y9TTV8</accession>
<feature type="transmembrane region" description="Helical" evidence="1">
    <location>
        <begin position="12"/>
        <end position="33"/>
    </location>
</feature>
<keyword evidence="1" id="KW-1133">Transmembrane helix</keyword>
<dbReference type="KEGG" id="lpv:HYN51_00045"/>
<gene>
    <name evidence="2" type="ORF">HYN51_00045</name>
</gene>
<proteinExistence type="predicted"/>
<dbReference type="AlphaFoldDB" id="A0A2Y9TTV8"/>
<evidence type="ECO:0000256" key="1">
    <source>
        <dbReference type="SAM" id="Phobius"/>
    </source>
</evidence>
<feature type="transmembrane region" description="Helical" evidence="1">
    <location>
        <begin position="53"/>
        <end position="74"/>
    </location>
</feature>
<sequence length="92" mass="10389">MKSRTILGYTLLLLYIFVAFMVIAFLTREIVIFFLCRCFDAFKLSRSEMIRLIVYAGIATTGAWLSTVFANLVIHIKSSRGKKSSSNSSDKP</sequence>
<dbReference type="EMBL" id="CP029185">
    <property type="protein sequence ID" value="AWH87080.1"/>
    <property type="molecule type" value="Genomic_DNA"/>
</dbReference>
<keyword evidence="1" id="KW-0472">Membrane</keyword>
<evidence type="ECO:0000313" key="3">
    <source>
        <dbReference type="Proteomes" id="UP000244908"/>
    </source>
</evidence>